<dbReference type="InterPro" id="IPR016064">
    <property type="entry name" value="NAD/diacylglycerol_kinase_sf"/>
</dbReference>
<evidence type="ECO:0000313" key="4">
    <source>
        <dbReference type="Proteomes" id="UP001629744"/>
    </source>
</evidence>
<evidence type="ECO:0000313" key="3">
    <source>
        <dbReference type="EMBL" id="MFM1730013.1"/>
    </source>
</evidence>
<keyword evidence="3" id="KW-0418">Kinase</keyword>
<protein>
    <submittedName>
        <fullName evidence="3">Diacylglycerol kinase family protein</fullName>
    </submittedName>
</protein>
<sequence>MPTSGQRSVAGSDRRRAPRGRHGAGVGSWWLSGNGVMIMPPLPRPGSGPSQQRLTRYGWSAANPPLRPVLFVNPRSGDGAAGRARVAERARDRGIEVVVLEPGQSLMECVDEAVKQGADALGMAGGDGSLAVVAAAAAAQGVPFICVPAGTRNHFAFDLGVDRQDVAGALDAFTDGVERRIDLAEVNGRAFVNNVSLGIYGEAVRHPAYRDAKMRTLVETAKRVVGPGARTPALRLVDDVGRQHAQLAVVLVSNNPYALDPPVLGTRPSLGEGLLGIVILDAPDSGRHPPGRAWSATDFEVFASAPVHAGIDGESVVLSPTLRFAIRPVVLRVRISSRHPGASPSARLRPPRSPRSASPGVRQEEPE</sequence>
<dbReference type="RefSeq" id="WP_408586942.1">
    <property type="nucleotide sequence ID" value="NZ_JBDLNU010000004.1"/>
</dbReference>
<dbReference type="SUPFAM" id="SSF111331">
    <property type="entry name" value="NAD kinase/diacylglycerol kinase-like"/>
    <property type="match status" value="1"/>
</dbReference>
<feature type="region of interest" description="Disordered" evidence="1">
    <location>
        <begin position="339"/>
        <end position="367"/>
    </location>
</feature>
<dbReference type="Gene3D" id="2.60.200.40">
    <property type="match status" value="1"/>
</dbReference>
<feature type="compositionally biased region" description="Low complexity" evidence="1">
    <location>
        <begin position="342"/>
        <end position="359"/>
    </location>
</feature>
<comment type="caution">
    <text evidence="3">The sequence shown here is derived from an EMBL/GenBank/DDBJ whole genome shotgun (WGS) entry which is preliminary data.</text>
</comment>
<evidence type="ECO:0000259" key="2">
    <source>
        <dbReference type="PROSITE" id="PS50146"/>
    </source>
</evidence>
<dbReference type="InterPro" id="IPR001206">
    <property type="entry name" value="Diacylglycerol_kinase_cat_dom"/>
</dbReference>
<dbReference type="Pfam" id="PF00781">
    <property type="entry name" value="DAGK_cat"/>
    <property type="match status" value="1"/>
</dbReference>
<evidence type="ECO:0000256" key="1">
    <source>
        <dbReference type="SAM" id="MobiDB-lite"/>
    </source>
</evidence>
<accession>A0ABW9FZJ9</accession>
<dbReference type="InterPro" id="IPR017438">
    <property type="entry name" value="ATP-NAD_kinase_N"/>
</dbReference>
<proteinExistence type="predicted"/>
<feature type="region of interest" description="Disordered" evidence="1">
    <location>
        <begin position="1"/>
        <end position="26"/>
    </location>
</feature>
<dbReference type="Gene3D" id="3.40.50.10330">
    <property type="entry name" value="Probable inorganic polyphosphate/atp-NAD kinase, domain 1"/>
    <property type="match status" value="1"/>
</dbReference>
<name>A0ABW9FZJ9_9NOCA</name>
<feature type="domain" description="DAGKc" evidence="2">
    <location>
        <begin position="64"/>
        <end position="190"/>
    </location>
</feature>
<gene>
    <name evidence="3" type="ORF">ABEU19_003533</name>
</gene>
<dbReference type="GO" id="GO:0016301">
    <property type="term" value="F:kinase activity"/>
    <property type="evidence" value="ECO:0007669"/>
    <property type="project" value="UniProtKB-KW"/>
</dbReference>
<dbReference type="Proteomes" id="UP001629744">
    <property type="component" value="Unassembled WGS sequence"/>
</dbReference>
<dbReference type="PROSITE" id="PS50146">
    <property type="entry name" value="DAGK"/>
    <property type="match status" value="1"/>
</dbReference>
<organism evidence="3 4">
    <name type="scientific">Prescottella soli</name>
    <dbReference type="NCBI Taxonomy" id="1543852"/>
    <lineage>
        <taxon>Bacteria</taxon>
        <taxon>Bacillati</taxon>
        <taxon>Actinomycetota</taxon>
        <taxon>Actinomycetes</taxon>
        <taxon>Mycobacteriales</taxon>
        <taxon>Nocardiaceae</taxon>
        <taxon>Prescottella</taxon>
    </lineage>
</organism>
<reference evidence="3 4" key="1">
    <citation type="submission" date="2023-11" db="EMBL/GenBank/DDBJ databases">
        <authorList>
            <person name="Val-Calvo J."/>
            <person name="Scortti M."/>
            <person name="Vazquez-Boland J."/>
        </authorList>
    </citation>
    <scope>NUCLEOTIDE SEQUENCE [LARGE SCALE GENOMIC DNA]</scope>
    <source>
        <strain evidence="3 4">DSM 46662</strain>
    </source>
</reference>
<keyword evidence="4" id="KW-1185">Reference proteome</keyword>
<dbReference type="EMBL" id="JBDLNU010000004">
    <property type="protein sequence ID" value="MFM1730013.1"/>
    <property type="molecule type" value="Genomic_DNA"/>
</dbReference>
<keyword evidence="3" id="KW-0808">Transferase</keyword>